<reference evidence="2 3" key="1">
    <citation type="submission" date="2024-04" db="EMBL/GenBank/DDBJ databases">
        <title>Genome sequencing and metabolic network reconstruction of aminoacids and betaine degradation by Anoxynatronum sibiricum.</title>
        <authorList>
            <person name="Detkova E.N."/>
            <person name="Boltjanskaja Y.V."/>
            <person name="Mardanov A.V."/>
            <person name="Kevbrin V."/>
        </authorList>
    </citation>
    <scope>NUCLEOTIDE SEQUENCE [LARGE SCALE GENOMIC DNA]</scope>
    <source>
        <strain evidence="2 3">Z-7981</strain>
    </source>
</reference>
<dbReference type="InterPro" id="IPR022310">
    <property type="entry name" value="NAD/GMP_synthase"/>
</dbReference>
<dbReference type="NCBIfam" id="TIGR00268">
    <property type="entry name" value="ATP-dependent sacrificial sulfur transferase LarE"/>
    <property type="match status" value="1"/>
</dbReference>
<name>A0ABU9VQU8_9CLOT</name>
<dbReference type="Gene3D" id="3.40.50.620">
    <property type="entry name" value="HUPs"/>
    <property type="match status" value="1"/>
</dbReference>
<comment type="caution">
    <text evidence="2">The sequence shown here is derived from an EMBL/GenBank/DDBJ whole genome shotgun (WGS) entry which is preliminary data.</text>
</comment>
<keyword evidence="3" id="KW-1185">Reference proteome</keyword>
<feature type="domain" description="NAD/GMP synthase" evidence="1">
    <location>
        <begin position="16"/>
        <end position="79"/>
    </location>
</feature>
<accession>A0ABU9VQU8</accession>
<evidence type="ECO:0000259" key="1">
    <source>
        <dbReference type="Pfam" id="PF02540"/>
    </source>
</evidence>
<dbReference type="Proteomes" id="UP001407405">
    <property type="component" value="Unassembled WGS sequence"/>
</dbReference>
<evidence type="ECO:0000313" key="2">
    <source>
        <dbReference type="EMBL" id="MEN1759545.1"/>
    </source>
</evidence>
<dbReference type="EMBL" id="JBCITM010000002">
    <property type="protein sequence ID" value="MEN1759545.1"/>
    <property type="molecule type" value="Genomic_DNA"/>
</dbReference>
<sequence>MTQQEKLIHLKKLIQDMERVVIAFSGGVDSTFLLKIAWDILGEGVTAVTATSSTYPERELKEAVQFARQLGCTHEIISSEELEIEGFAQNPTNRCYYCKHELFSKLGRVAERTGAAYVLDGSNLDDLKDFRPGMHAAKELGVVSPLKEAALTKEDIRQLSKQLGLPTWNKPAFACLSSRFPYGEVITVEKLKMVEEAEQFLLDLGFCQLRVRIHESMARIEVAPEERARFFDMVLMNQVDDKLKKIGFSYVTLDLKGYRTGSMNEVLDESVRRSSAEKAIDTKK</sequence>
<dbReference type="GO" id="GO:0016740">
    <property type="term" value="F:transferase activity"/>
    <property type="evidence" value="ECO:0007669"/>
    <property type="project" value="UniProtKB-KW"/>
</dbReference>
<organism evidence="2 3">
    <name type="scientific">Anoxynatronum sibiricum</name>
    <dbReference type="NCBI Taxonomy" id="210623"/>
    <lineage>
        <taxon>Bacteria</taxon>
        <taxon>Bacillati</taxon>
        <taxon>Bacillota</taxon>
        <taxon>Clostridia</taxon>
        <taxon>Eubacteriales</taxon>
        <taxon>Clostridiaceae</taxon>
        <taxon>Anoxynatronum</taxon>
    </lineage>
</organism>
<dbReference type="RefSeq" id="WP_343184890.1">
    <property type="nucleotide sequence ID" value="NZ_JBCITM010000002.1"/>
</dbReference>
<dbReference type="PANTHER" id="PTHR43169:SF2">
    <property type="entry name" value="NAD_GMP SYNTHASE DOMAIN-CONTAINING PROTEIN"/>
    <property type="match status" value="1"/>
</dbReference>
<evidence type="ECO:0000313" key="3">
    <source>
        <dbReference type="Proteomes" id="UP001407405"/>
    </source>
</evidence>
<gene>
    <name evidence="2" type="primary">larE</name>
    <name evidence="2" type="ORF">AAIG11_03575</name>
</gene>
<dbReference type="InterPro" id="IPR052188">
    <property type="entry name" value="Ni-pincer_cofactor_biosynth"/>
</dbReference>
<dbReference type="PANTHER" id="PTHR43169">
    <property type="entry name" value="EXSB FAMILY PROTEIN"/>
    <property type="match status" value="1"/>
</dbReference>
<dbReference type="InterPro" id="IPR005232">
    <property type="entry name" value="LarE"/>
</dbReference>
<protein>
    <submittedName>
        <fullName evidence="2">ATP-dependent sacrificial sulfur transferase LarE</fullName>
    </submittedName>
</protein>
<proteinExistence type="predicted"/>
<dbReference type="InterPro" id="IPR014729">
    <property type="entry name" value="Rossmann-like_a/b/a_fold"/>
</dbReference>
<dbReference type="Pfam" id="PF02540">
    <property type="entry name" value="NAD_synthase"/>
    <property type="match status" value="1"/>
</dbReference>
<dbReference type="CDD" id="cd01990">
    <property type="entry name" value="LarE-like"/>
    <property type="match status" value="1"/>
</dbReference>
<keyword evidence="2" id="KW-0808">Transferase</keyword>
<dbReference type="SUPFAM" id="SSF52402">
    <property type="entry name" value="Adenine nucleotide alpha hydrolases-like"/>
    <property type="match status" value="1"/>
</dbReference>
<dbReference type="PIRSF" id="PIRSF006661">
    <property type="entry name" value="PP-lp_UCP006661"/>
    <property type="match status" value="1"/>
</dbReference>